<accession>A0A6A4TT67</accession>
<dbReference type="AlphaFoldDB" id="A0A6A4TT67"/>
<reference evidence="1 2" key="1">
    <citation type="submission" date="2019-06" db="EMBL/GenBank/DDBJ databases">
        <title>Draft genomes of female and male turbot (Scophthalmus maximus).</title>
        <authorList>
            <person name="Xu H."/>
            <person name="Xu X.-W."/>
            <person name="Shao C."/>
            <person name="Chen S."/>
        </authorList>
    </citation>
    <scope>NUCLEOTIDE SEQUENCE [LARGE SCALE GENOMIC DNA]</scope>
    <source>
        <strain evidence="1">Ysfricsl-2016a</strain>
        <tissue evidence="1">Blood</tissue>
    </source>
</reference>
<comment type="caution">
    <text evidence="1">The sequence shown here is derived from an EMBL/GenBank/DDBJ whole genome shotgun (WGS) entry which is preliminary data.</text>
</comment>
<dbReference type="Proteomes" id="UP000438429">
    <property type="component" value="Unassembled WGS sequence"/>
</dbReference>
<gene>
    <name evidence="1" type="ORF">F2P81_000067</name>
</gene>
<proteinExistence type="predicted"/>
<evidence type="ECO:0000313" key="2">
    <source>
        <dbReference type="Proteomes" id="UP000438429"/>
    </source>
</evidence>
<dbReference type="EMBL" id="VEVO01000001">
    <property type="protein sequence ID" value="KAF0046434.1"/>
    <property type="molecule type" value="Genomic_DNA"/>
</dbReference>
<organism evidence="1 2">
    <name type="scientific">Scophthalmus maximus</name>
    <name type="common">Turbot</name>
    <name type="synonym">Psetta maxima</name>
    <dbReference type="NCBI Taxonomy" id="52904"/>
    <lineage>
        <taxon>Eukaryota</taxon>
        <taxon>Metazoa</taxon>
        <taxon>Chordata</taxon>
        <taxon>Craniata</taxon>
        <taxon>Vertebrata</taxon>
        <taxon>Euteleostomi</taxon>
        <taxon>Actinopterygii</taxon>
        <taxon>Neopterygii</taxon>
        <taxon>Teleostei</taxon>
        <taxon>Neoteleostei</taxon>
        <taxon>Acanthomorphata</taxon>
        <taxon>Carangaria</taxon>
        <taxon>Pleuronectiformes</taxon>
        <taxon>Pleuronectoidei</taxon>
        <taxon>Scophthalmidae</taxon>
        <taxon>Scophthalmus</taxon>
    </lineage>
</organism>
<evidence type="ECO:0000313" key="1">
    <source>
        <dbReference type="EMBL" id="KAF0046434.1"/>
    </source>
</evidence>
<protein>
    <submittedName>
        <fullName evidence="1">Uncharacterized protein</fullName>
    </submittedName>
</protein>
<name>A0A6A4TT67_SCOMX</name>
<sequence length="140" mass="14905">MWHDLVTPVAPVWTQYSSGGEPQVLVATTVTLNAAFTNSGMQRCARRCSSTHSSMAARAHSSRLRAARAARGPGGPGGPGAPLTDRARIAARCCSSDTRTSAAATRNFFPLNFVQSFCRNSPFLFNVVNEPIGDVGDSYK</sequence>